<organism evidence="1 2">
    <name type="scientific">Natranaerobius trueperi</name>
    <dbReference type="NCBI Taxonomy" id="759412"/>
    <lineage>
        <taxon>Bacteria</taxon>
        <taxon>Bacillati</taxon>
        <taxon>Bacillota</taxon>
        <taxon>Clostridia</taxon>
        <taxon>Natranaerobiales</taxon>
        <taxon>Natranaerobiaceae</taxon>
        <taxon>Natranaerobius</taxon>
    </lineage>
</organism>
<evidence type="ECO:0000313" key="1">
    <source>
        <dbReference type="EMBL" id="OWZ82858.1"/>
    </source>
</evidence>
<sequence length="280" mass="34052">MITEITLVTKNYKTQLNNFVSFYATKFKQEINGFLIWKLRSSDSYGFVNKLAKKLAYWYTTEIKRVLLYELSEQKHWHLNKEDYEQIIEKTLNEKYKKNNDLLYWEENRIKEQLEEYLLGSHYLDIEGFLRFRLKWFIEVLDNLLDELINEYLMKKEYEDFLSVLQYFVKDQPCRVGKVHLIYRKEQFELKNELWESFSREYLESIVNEEETGARDEELFMSAVIALTPKEIIIHTEENSITTKKEYDTELDFFEAVETIFSGRVNYCTNCKLCERYIRK</sequence>
<dbReference type="RefSeq" id="WP_089024422.1">
    <property type="nucleotide sequence ID" value="NZ_NIQC01000036.1"/>
</dbReference>
<evidence type="ECO:0000313" key="2">
    <source>
        <dbReference type="Proteomes" id="UP000214588"/>
    </source>
</evidence>
<accession>A0A226BUZ1</accession>
<reference evidence="1 2" key="1">
    <citation type="submission" date="2017-06" db="EMBL/GenBank/DDBJ databases">
        <title>Draft Genome Sequence of Natranaerobius trueperi halophilic, alkalithermophilic bacteria from soda lakes.</title>
        <authorList>
            <person name="Zhao B."/>
        </authorList>
    </citation>
    <scope>NUCLEOTIDE SEQUENCE [LARGE SCALE GENOMIC DNA]</scope>
    <source>
        <strain evidence="1 2">DSM 18760</strain>
    </source>
</reference>
<protein>
    <recommendedName>
        <fullName evidence="3">Sporulation protein YtxC</fullName>
    </recommendedName>
</protein>
<evidence type="ECO:0008006" key="3">
    <source>
        <dbReference type="Google" id="ProtNLM"/>
    </source>
</evidence>
<dbReference type="OrthoDB" id="2986513at2"/>
<comment type="caution">
    <text evidence="1">The sequence shown here is derived from an EMBL/GenBank/DDBJ whole genome shotgun (WGS) entry which is preliminary data.</text>
</comment>
<dbReference type="AlphaFoldDB" id="A0A226BUZ1"/>
<gene>
    <name evidence="1" type="ORF">CDO51_11725</name>
</gene>
<keyword evidence="2" id="KW-1185">Reference proteome</keyword>
<dbReference type="InterPro" id="IPR014199">
    <property type="entry name" value="Spore_YtxC"/>
</dbReference>
<dbReference type="EMBL" id="NIQC01000036">
    <property type="protein sequence ID" value="OWZ82858.1"/>
    <property type="molecule type" value="Genomic_DNA"/>
</dbReference>
<proteinExistence type="predicted"/>
<dbReference type="Pfam" id="PF08812">
    <property type="entry name" value="YtxC"/>
    <property type="match status" value="1"/>
</dbReference>
<dbReference type="Proteomes" id="UP000214588">
    <property type="component" value="Unassembled WGS sequence"/>
</dbReference>
<name>A0A226BUZ1_9FIRM</name>